<sequence length="201" mass="21285">MLCAGALLLLAVRLLGDGTPQTGAPSPPPDARSAPRTAAPASPDARPVAEHLPRSSPVRLLIPKISVDAPFTDLALGANGQLQAPPPHNTNLVGWYAKGASPGETGTAIIAGHVDTATSAAVFAELAQLKKGDVFRVRRADGRAPVFVVDSVETFDKDRFPSRRVYADTPDAQVRLITCAGDYDRTVKDYTENLVVFAHLR</sequence>
<dbReference type="AlphaFoldDB" id="A0A1V6MNF1"/>
<dbReference type="OrthoDB" id="525039at2"/>
<dbReference type="InterPro" id="IPR023365">
    <property type="entry name" value="Sortase_dom-sf"/>
</dbReference>
<accession>A0A1V6MNF1</accession>
<dbReference type="NCBIfam" id="NF033748">
    <property type="entry name" value="class_F_sortase"/>
    <property type="match status" value="1"/>
</dbReference>
<dbReference type="RefSeq" id="WP_094103199.1">
    <property type="nucleotide sequence ID" value="NZ_MPOH02000015.1"/>
</dbReference>
<gene>
    <name evidence="3" type="ORF">BM536_017920</name>
</gene>
<reference evidence="3 4" key="2">
    <citation type="submission" date="2017-02" db="EMBL/GenBank/DDBJ databases">
        <title>Draft genome sequence of Streptomyces phaeoluteigriseus type strain DSM41896.</title>
        <authorList>
            <person name="Salih T.S."/>
            <person name="Algora Gallardo L."/>
            <person name="Melo Santos T."/>
            <person name="Filgueira Martinez S."/>
            <person name="Herron P.R."/>
        </authorList>
    </citation>
    <scope>NUCLEOTIDE SEQUENCE [LARGE SCALE GENOMIC DNA]</scope>
    <source>
        <strain evidence="3 4">DSM 41896</strain>
    </source>
</reference>
<reference evidence="4" key="1">
    <citation type="submission" date="2016-11" db="EMBL/GenBank/DDBJ databases">
        <authorList>
            <person name="Schniete J.K."/>
            <person name="Salih T."/>
            <person name="Algora Gallardo L."/>
            <person name="Martinez Fernandez S."/>
            <person name="Herron P.R."/>
        </authorList>
    </citation>
    <scope>NUCLEOTIDE SEQUENCE [LARGE SCALE GENOMIC DNA]</scope>
    <source>
        <strain evidence="4">DSM 41896</strain>
    </source>
</reference>
<comment type="caution">
    <text evidence="3">The sequence shown here is derived from an EMBL/GenBank/DDBJ whole genome shotgun (WGS) entry which is preliminary data.</text>
</comment>
<organism evidence="3 4">
    <name type="scientific">Streptomyces phaeoluteigriseus</name>
    <dbReference type="NCBI Taxonomy" id="114686"/>
    <lineage>
        <taxon>Bacteria</taxon>
        <taxon>Bacillati</taxon>
        <taxon>Actinomycetota</taxon>
        <taxon>Actinomycetes</taxon>
        <taxon>Kitasatosporales</taxon>
        <taxon>Streptomycetaceae</taxon>
        <taxon>Streptomyces</taxon>
        <taxon>Streptomyces aurantiacus group</taxon>
    </lineage>
</organism>
<dbReference type="GO" id="GO:0016787">
    <property type="term" value="F:hydrolase activity"/>
    <property type="evidence" value="ECO:0007669"/>
    <property type="project" value="UniProtKB-KW"/>
</dbReference>
<dbReference type="Proteomes" id="UP000184286">
    <property type="component" value="Unassembled WGS sequence"/>
</dbReference>
<name>A0A1V6MNF1_9ACTN</name>
<dbReference type="InterPro" id="IPR042001">
    <property type="entry name" value="Sortase_F"/>
</dbReference>
<feature type="region of interest" description="Disordered" evidence="2">
    <location>
        <begin position="19"/>
        <end position="52"/>
    </location>
</feature>
<evidence type="ECO:0000256" key="2">
    <source>
        <dbReference type="SAM" id="MobiDB-lite"/>
    </source>
</evidence>
<proteinExistence type="predicted"/>
<dbReference type="InterPro" id="IPR005754">
    <property type="entry name" value="Sortase"/>
</dbReference>
<evidence type="ECO:0000256" key="1">
    <source>
        <dbReference type="ARBA" id="ARBA00022801"/>
    </source>
</evidence>
<evidence type="ECO:0000313" key="4">
    <source>
        <dbReference type="Proteomes" id="UP000184286"/>
    </source>
</evidence>
<keyword evidence="1" id="KW-0378">Hydrolase</keyword>
<feature type="compositionally biased region" description="Low complexity" evidence="2">
    <location>
        <begin position="31"/>
        <end position="46"/>
    </location>
</feature>
<evidence type="ECO:0000313" key="3">
    <source>
        <dbReference type="EMBL" id="OQD54001.1"/>
    </source>
</evidence>
<dbReference type="SUPFAM" id="SSF63817">
    <property type="entry name" value="Sortase"/>
    <property type="match status" value="1"/>
</dbReference>
<dbReference type="EMBL" id="MPOH02000015">
    <property type="protein sequence ID" value="OQD54001.1"/>
    <property type="molecule type" value="Genomic_DNA"/>
</dbReference>
<dbReference type="Pfam" id="PF04203">
    <property type="entry name" value="Sortase"/>
    <property type="match status" value="1"/>
</dbReference>
<dbReference type="CDD" id="cd05829">
    <property type="entry name" value="Sortase_F"/>
    <property type="match status" value="1"/>
</dbReference>
<dbReference type="Gene3D" id="2.40.260.10">
    <property type="entry name" value="Sortase"/>
    <property type="match status" value="1"/>
</dbReference>
<dbReference type="STRING" id="114686.BM536_017920"/>
<protein>
    <submittedName>
        <fullName evidence="3">Class F sortase</fullName>
    </submittedName>
</protein>